<protein>
    <submittedName>
        <fullName evidence="2">Response regulator transcription factor</fullName>
    </submittedName>
</protein>
<dbReference type="SUPFAM" id="SSF46894">
    <property type="entry name" value="C-terminal effector domain of the bipartite response regulators"/>
    <property type="match status" value="1"/>
</dbReference>
<dbReference type="InterPro" id="IPR036388">
    <property type="entry name" value="WH-like_DNA-bd_sf"/>
</dbReference>
<dbReference type="SMART" id="SM00421">
    <property type="entry name" value="HTH_LUXR"/>
    <property type="match status" value="1"/>
</dbReference>
<dbReference type="Gene3D" id="1.10.10.10">
    <property type="entry name" value="Winged helix-like DNA-binding domain superfamily/Winged helix DNA-binding domain"/>
    <property type="match status" value="1"/>
</dbReference>
<sequence length="259" mass="29219">MKETIISSFLKQHAEAGYCHKDIVAEGTLFRGLLEQLSAQTQNVFSIFDLKEFKYRYFTSNLYGMYGIRPQDGFDFGKALEASRAGYEGIAVFMNLMKESLLKHSPDEVSNCNITASGMPVVNTCGVKLKLFIHTVPLCSVENDEGYPRYWLSVLQDISAFIEEGYWLRAVVADRIYHQSYGDIQVHQKELITPSQLEILKCWMEHGDSKAIAAQLHISDATVRNQLVSIRGRLLARDNSAAVKLAMSCGMLSPRYKKT</sequence>
<keyword evidence="3" id="KW-1185">Reference proteome</keyword>
<dbReference type="EMBL" id="JBHUDG010000012">
    <property type="protein sequence ID" value="MFD1629985.1"/>
    <property type="molecule type" value="Genomic_DNA"/>
</dbReference>
<evidence type="ECO:0000259" key="1">
    <source>
        <dbReference type="SMART" id="SM00421"/>
    </source>
</evidence>
<dbReference type="Pfam" id="PF00196">
    <property type="entry name" value="GerE"/>
    <property type="match status" value="1"/>
</dbReference>
<dbReference type="InterPro" id="IPR016032">
    <property type="entry name" value="Sig_transdc_resp-reg_C-effctor"/>
</dbReference>
<organism evidence="2 3">
    <name type="scientific">Pseudopedobacter beijingensis</name>
    <dbReference type="NCBI Taxonomy" id="1207056"/>
    <lineage>
        <taxon>Bacteria</taxon>
        <taxon>Pseudomonadati</taxon>
        <taxon>Bacteroidota</taxon>
        <taxon>Sphingobacteriia</taxon>
        <taxon>Sphingobacteriales</taxon>
        <taxon>Sphingobacteriaceae</taxon>
        <taxon>Pseudopedobacter</taxon>
    </lineage>
</organism>
<evidence type="ECO:0000313" key="3">
    <source>
        <dbReference type="Proteomes" id="UP001597118"/>
    </source>
</evidence>
<accession>A0ABW4IB47</accession>
<evidence type="ECO:0000313" key="2">
    <source>
        <dbReference type="EMBL" id="MFD1629985.1"/>
    </source>
</evidence>
<reference evidence="3" key="1">
    <citation type="journal article" date="2019" name="Int. J. Syst. Evol. Microbiol.">
        <title>The Global Catalogue of Microorganisms (GCM) 10K type strain sequencing project: providing services to taxonomists for standard genome sequencing and annotation.</title>
        <authorList>
            <consortium name="The Broad Institute Genomics Platform"/>
            <consortium name="The Broad Institute Genome Sequencing Center for Infectious Disease"/>
            <person name="Wu L."/>
            <person name="Ma J."/>
        </authorList>
    </citation>
    <scope>NUCLEOTIDE SEQUENCE [LARGE SCALE GENOMIC DNA]</scope>
    <source>
        <strain evidence="3">CCUG 53762</strain>
    </source>
</reference>
<dbReference type="Proteomes" id="UP001597118">
    <property type="component" value="Unassembled WGS sequence"/>
</dbReference>
<gene>
    <name evidence="2" type="ORF">ACFSAH_08855</name>
</gene>
<proteinExistence type="predicted"/>
<dbReference type="InterPro" id="IPR000792">
    <property type="entry name" value="Tscrpt_reg_LuxR_C"/>
</dbReference>
<feature type="domain" description="HTH luxR-type" evidence="1">
    <location>
        <begin position="189"/>
        <end position="246"/>
    </location>
</feature>
<comment type="caution">
    <text evidence="2">The sequence shown here is derived from an EMBL/GenBank/DDBJ whole genome shotgun (WGS) entry which is preliminary data.</text>
</comment>
<dbReference type="RefSeq" id="WP_379662362.1">
    <property type="nucleotide sequence ID" value="NZ_JBHUDG010000012.1"/>
</dbReference>
<name>A0ABW4IB47_9SPHI</name>